<dbReference type="EMBL" id="FTOJ01000014">
    <property type="protein sequence ID" value="SIT09478.1"/>
    <property type="molecule type" value="Genomic_DNA"/>
</dbReference>
<dbReference type="STRING" id="551459.SAMN05421796_11411"/>
<proteinExistence type="predicted"/>
<evidence type="ECO:0000313" key="4">
    <source>
        <dbReference type="Proteomes" id="UP000238314"/>
    </source>
</evidence>
<evidence type="ECO:0000313" key="2">
    <source>
        <dbReference type="EMBL" id="SIT09478.1"/>
    </source>
</evidence>
<dbReference type="Proteomes" id="UP000186246">
    <property type="component" value="Unassembled WGS sequence"/>
</dbReference>
<accession>A0A1N7PFY2</accession>
<reference evidence="1 4" key="1">
    <citation type="submission" date="2016-11" db="EMBL/GenBank/DDBJ databases">
        <title>Whole genomes of Flavobacteriaceae.</title>
        <authorList>
            <person name="Stine C."/>
            <person name="Li C."/>
            <person name="Tadesse D."/>
        </authorList>
    </citation>
    <scope>NUCLEOTIDE SEQUENCE [LARGE SCALE GENOMIC DNA]</scope>
    <source>
        <strain evidence="1 4">DSM 21068</strain>
    </source>
</reference>
<sequence length="104" mass="11980">MLTIHISPLHNLKLDNDSGLYAMETKLVLEISNKSINPFAINNLKVVSRKKSLLSFKAKNEFSQNKDEIINPQSTHQLTLKGLNFEKSRKYMVMINNEYISNEL</sequence>
<evidence type="ECO:0000313" key="3">
    <source>
        <dbReference type="Proteomes" id="UP000186246"/>
    </source>
</evidence>
<reference evidence="3" key="2">
    <citation type="submission" date="2017-01" db="EMBL/GenBank/DDBJ databases">
        <authorList>
            <person name="Varghese N."/>
            <person name="Submissions S."/>
        </authorList>
    </citation>
    <scope>NUCLEOTIDE SEQUENCE [LARGE SCALE GENOMIC DNA]</scope>
    <source>
        <strain evidence="3">DSM 21068</strain>
    </source>
</reference>
<gene>
    <name evidence="1" type="ORF">B0A70_11670</name>
    <name evidence="2" type="ORF">SAMN05421796_11411</name>
</gene>
<dbReference type="AlphaFoldDB" id="A0A1N7PFY2"/>
<name>A0A1N7PFY2_9FLAO</name>
<protein>
    <submittedName>
        <fullName evidence="2">Uncharacterized protein</fullName>
    </submittedName>
</protein>
<dbReference type="EMBL" id="MUGO01000017">
    <property type="protein sequence ID" value="PQA92079.1"/>
    <property type="molecule type" value="Genomic_DNA"/>
</dbReference>
<dbReference type="RefSeq" id="WP_076452865.1">
    <property type="nucleotide sequence ID" value="NZ_FTOJ01000014.1"/>
</dbReference>
<keyword evidence="4" id="KW-1185">Reference proteome</keyword>
<dbReference type="OrthoDB" id="1277554at2"/>
<dbReference type="Proteomes" id="UP000238314">
    <property type="component" value="Unassembled WGS sequence"/>
</dbReference>
<organism evidence="2 3">
    <name type="scientific">Chryseobacterium piscicola</name>
    <dbReference type="NCBI Taxonomy" id="551459"/>
    <lineage>
        <taxon>Bacteria</taxon>
        <taxon>Pseudomonadati</taxon>
        <taxon>Bacteroidota</taxon>
        <taxon>Flavobacteriia</taxon>
        <taxon>Flavobacteriales</taxon>
        <taxon>Weeksellaceae</taxon>
        <taxon>Chryseobacterium group</taxon>
        <taxon>Chryseobacterium</taxon>
    </lineage>
</organism>
<evidence type="ECO:0000313" key="1">
    <source>
        <dbReference type="EMBL" id="PQA92079.1"/>
    </source>
</evidence>
<reference evidence="2" key="3">
    <citation type="submission" date="2017-01" db="EMBL/GenBank/DDBJ databases">
        <authorList>
            <person name="Mah S.A."/>
            <person name="Swanson W.J."/>
            <person name="Moy G.W."/>
            <person name="Vacquier V.D."/>
        </authorList>
    </citation>
    <scope>NUCLEOTIDE SEQUENCE [LARGE SCALE GENOMIC DNA]</scope>
    <source>
        <strain evidence="2">DSM 21068</strain>
    </source>
</reference>